<feature type="transmembrane region" description="Helical" evidence="1">
    <location>
        <begin position="115"/>
        <end position="137"/>
    </location>
</feature>
<evidence type="ECO:0000256" key="1">
    <source>
        <dbReference type="SAM" id="Phobius"/>
    </source>
</evidence>
<feature type="transmembrane region" description="Helical" evidence="1">
    <location>
        <begin position="213"/>
        <end position="235"/>
    </location>
</feature>
<gene>
    <name evidence="2" type="ORF">HD596_002324</name>
</gene>
<protein>
    <submittedName>
        <fullName evidence="2">Uncharacterized protein</fullName>
    </submittedName>
</protein>
<proteinExistence type="predicted"/>
<keyword evidence="1" id="KW-0472">Membrane</keyword>
<reference evidence="2 3" key="1">
    <citation type="submission" date="2020-08" db="EMBL/GenBank/DDBJ databases">
        <title>Sequencing the genomes of 1000 actinobacteria strains.</title>
        <authorList>
            <person name="Klenk H.-P."/>
        </authorList>
    </citation>
    <scope>NUCLEOTIDE SEQUENCE [LARGE SCALE GENOMIC DNA]</scope>
    <source>
        <strain evidence="2 3">DSM 45507</strain>
    </source>
</reference>
<keyword evidence="3" id="KW-1185">Reference proteome</keyword>
<comment type="caution">
    <text evidence="2">The sequence shown here is derived from an EMBL/GenBank/DDBJ whole genome shotgun (WGS) entry which is preliminary data.</text>
</comment>
<keyword evidence="1" id="KW-1133">Transmembrane helix</keyword>
<feature type="transmembrane region" description="Helical" evidence="1">
    <location>
        <begin position="161"/>
        <end position="178"/>
    </location>
</feature>
<dbReference type="Proteomes" id="UP000579153">
    <property type="component" value="Unassembled WGS sequence"/>
</dbReference>
<feature type="transmembrane region" description="Helical" evidence="1">
    <location>
        <begin position="87"/>
        <end position="108"/>
    </location>
</feature>
<name>A0A7W9G1Q2_9ACTN</name>
<sequence length="295" mass="32120">MTALERRYRRLLLAYPRQYRAAHGDELLEVLLESADPGRNVPVLREVWGLLVGGVRSRIVHLATGSAWEDGVHLGITAVAAANLAELLPYAGAVPLWTLLSALALLAVLRGRLAVAFPVTLVAGVKAVAVAGGWQAFEPTLLPVYPSALTGRALFEDSSPFAVACAYAVVLLGLLVLMSRRRQPPRIRSWWWPAAVVAVAWAGPRWMEQDTMFPISLSRIVAEAAAFGLAIAGCYLARDHRWALASGIYLLVRSVELTVHADALSRQHLAYWGLLTVLALGAASVPFRRRRHCLD</sequence>
<organism evidence="2 3">
    <name type="scientific">Nonomuraea jabiensis</name>
    <dbReference type="NCBI Taxonomy" id="882448"/>
    <lineage>
        <taxon>Bacteria</taxon>
        <taxon>Bacillati</taxon>
        <taxon>Actinomycetota</taxon>
        <taxon>Actinomycetes</taxon>
        <taxon>Streptosporangiales</taxon>
        <taxon>Streptosporangiaceae</taxon>
        <taxon>Nonomuraea</taxon>
    </lineage>
</organism>
<keyword evidence="1" id="KW-0812">Transmembrane</keyword>
<feature type="transmembrane region" description="Helical" evidence="1">
    <location>
        <begin position="269"/>
        <end position="287"/>
    </location>
</feature>
<dbReference type="AlphaFoldDB" id="A0A7W9G1Q2"/>
<accession>A0A7W9G1Q2</accession>
<evidence type="ECO:0000313" key="2">
    <source>
        <dbReference type="EMBL" id="MBB5775568.1"/>
    </source>
</evidence>
<evidence type="ECO:0000313" key="3">
    <source>
        <dbReference type="Proteomes" id="UP000579153"/>
    </source>
</evidence>
<dbReference type="EMBL" id="JACHMB010000001">
    <property type="protein sequence ID" value="MBB5775568.1"/>
    <property type="molecule type" value="Genomic_DNA"/>
</dbReference>